<accession>A0A364V976</accession>
<proteinExistence type="predicted"/>
<gene>
    <name evidence="1" type="ORF">CWC39_09695</name>
</gene>
<dbReference type="EMBL" id="PHQP01000106">
    <property type="protein sequence ID" value="RAV33210.1"/>
    <property type="molecule type" value="Genomic_DNA"/>
</dbReference>
<organism evidence="1 2">
    <name type="scientific">Corynebacterium heidelbergense</name>
    <dbReference type="NCBI Taxonomy" id="2055947"/>
    <lineage>
        <taxon>Bacteria</taxon>
        <taxon>Bacillati</taxon>
        <taxon>Actinomycetota</taxon>
        <taxon>Actinomycetes</taxon>
        <taxon>Mycobacteriales</taxon>
        <taxon>Corynebacteriaceae</taxon>
        <taxon>Corynebacterium</taxon>
    </lineage>
</organism>
<protein>
    <submittedName>
        <fullName evidence="1">Uncharacterized protein</fullName>
    </submittedName>
</protein>
<evidence type="ECO:0000313" key="2">
    <source>
        <dbReference type="Proteomes" id="UP000251047"/>
    </source>
</evidence>
<name>A0A364V976_9CORY</name>
<evidence type="ECO:0000313" key="1">
    <source>
        <dbReference type="EMBL" id="RAV33210.1"/>
    </source>
</evidence>
<reference evidence="1 2" key="1">
    <citation type="journal article" date="2018" name="Syst. Appl. Microbiol.">
        <title>Corynebacterium heidelbergense sp. nov., isolated from the preen glands of Egyptian geese (Alopochen aegyptiacus).</title>
        <authorList>
            <person name="Braun M.S."/>
            <person name="Wang E."/>
            <person name="Zimmermann S."/>
            <person name="Wink M."/>
        </authorList>
    </citation>
    <scope>NUCLEOTIDE SEQUENCE [LARGE SCALE GENOMIC DNA]</scope>
    <source>
        <strain evidence="1 2">DSM 104638</strain>
    </source>
</reference>
<dbReference type="Proteomes" id="UP000251047">
    <property type="component" value="Unassembled WGS sequence"/>
</dbReference>
<dbReference type="AlphaFoldDB" id="A0A364V976"/>
<comment type="caution">
    <text evidence="1">The sequence shown here is derived from an EMBL/GenBank/DDBJ whole genome shotgun (WGS) entry which is preliminary data.</text>
</comment>
<sequence length="127" mass="14295">MPSSGSKPTVTFLFNRIADADNWSPLKNKAFKQDVVDIVKTLKKLENHTIEQARNNELLADYDMDKFPNRAAADHLYNTYGSDTLCRINVLGGGGGRKLFGLREGSVVSIIWYDNAHEIWPVGKNKR</sequence>